<feature type="region of interest" description="Disordered" evidence="1">
    <location>
        <begin position="350"/>
        <end position="451"/>
    </location>
</feature>
<evidence type="ECO:0000256" key="1">
    <source>
        <dbReference type="SAM" id="MobiDB-lite"/>
    </source>
</evidence>
<keyword evidence="4" id="KW-1185">Reference proteome</keyword>
<organism evidence="3 4">
    <name type="scientific">Colletotrichum sublineola</name>
    <name type="common">Sorghum anthracnose fungus</name>
    <dbReference type="NCBI Taxonomy" id="1173701"/>
    <lineage>
        <taxon>Eukaryota</taxon>
        <taxon>Fungi</taxon>
        <taxon>Dikarya</taxon>
        <taxon>Ascomycota</taxon>
        <taxon>Pezizomycotina</taxon>
        <taxon>Sordariomycetes</taxon>
        <taxon>Hypocreomycetidae</taxon>
        <taxon>Glomerellales</taxon>
        <taxon>Glomerellaceae</taxon>
        <taxon>Colletotrichum</taxon>
        <taxon>Colletotrichum graminicola species complex</taxon>
    </lineage>
</organism>
<evidence type="ECO:0000256" key="2">
    <source>
        <dbReference type="SAM" id="SignalP"/>
    </source>
</evidence>
<dbReference type="EMBL" id="JMSE01000923">
    <property type="protein sequence ID" value="KDN66587.1"/>
    <property type="molecule type" value="Genomic_DNA"/>
</dbReference>
<feature type="signal peptide" evidence="2">
    <location>
        <begin position="1"/>
        <end position="17"/>
    </location>
</feature>
<evidence type="ECO:0000313" key="4">
    <source>
        <dbReference type="Proteomes" id="UP000027238"/>
    </source>
</evidence>
<dbReference type="HOGENOM" id="CLU_566200_0_0_1"/>
<feature type="compositionally biased region" description="Basic residues" evidence="1">
    <location>
        <begin position="350"/>
        <end position="378"/>
    </location>
</feature>
<sequence length="482" mass="52780">METLYLLLVFATGAVTAVPTRDLSNANPDTPIATLNYGVERAGYPIFDVTSLSVPAQIEVKYTEHFDGLNHPFGDGPLSFSSQLSNSFRVETFEVATTGRLASPLIQGGQKWQSIRLLTNGTVEISSASFAATIDTAEPEDLPGQFDSYDETLSEIWKLGARAATASCFDKGTQKAIWEFDTKIQKGGSWFITPANSISLAYGPDFVNQTTLTTFLLDVFEVPFQVKENTWYRITASMAPTGHLAVSIDDTQVFNISRSDYPWALTASAVTYVGSPDFTGTIGFGAYQDHAAYFKNAHVYDTANGSTIYANNLTSPDVLVEYGTQANTDSVCVDGVADVRERLRLHRAGRRRVRDRVRGRAGPQRRRGRGRRPRRHGGRRADAEPLGRDAPGRPSRRGAEQERRRRELGVRQRRDAAARPGPVHEPRPPLGRGADVRLDGVGGGPAGRRGDRRVRVQELGRRAGVRGDVGADEGARACRHCV</sequence>
<reference evidence="4" key="1">
    <citation type="journal article" date="2014" name="Genome Announc.">
        <title>Draft genome sequence of Colletotrichum sublineola, a destructive pathogen of cultivated sorghum.</title>
        <authorList>
            <person name="Baroncelli R."/>
            <person name="Sanz-Martin J.M."/>
            <person name="Rech G.E."/>
            <person name="Sukno S.A."/>
            <person name="Thon M.R."/>
        </authorList>
    </citation>
    <scope>NUCLEOTIDE SEQUENCE [LARGE SCALE GENOMIC DNA]</scope>
    <source>
        <strain evidence="4">TX430BB</strain>
    </source>
</reference>
<dbReference type="STRING" id="1173701.A0A066XCC6"/>
<dbReference type="PANTHER" id="PTHR34987">
    <property type="entry name" value="C, PUTATIVE (AFU_ORTHOLOGUE AFUA_3G02880)-RELATED"/>
    <property type="match status" value="1"/>
</dbReference>
<proteinExistence type="predicted"/>
<feature type="chain" id="PRO_5001634732" evidence="2">
    <location>
        <begin position="18"/>
        <end position="482"/>
    </location>
</feature>
<protein>
    <submittedName>
        <fullName evidence="3">Putative RhaA is able to hydrolyze alpha-1</fullName>
    </submittedName>
</protein>
<accession>A0A066XCC6</accession>
<dbReference type="AlphaFoldDB" id="A0A066XCC6"/>
<dbReference type="PANTHER" id="PTHR34987:SF4">
    <property type="entry name" value="ALPHA-L-RHAMNOSIDASE C-TERMINAL DOMAIN-CONTAINING PROTEIN"/>
    <property type="match status" value="1"/>
</dbReference>
<feature type="compositionally biased region" description="Basic and acidic residues" evidence="1">
    <location>
        <begin position="379"/>
        <end position="427"/>
    </location>
</feature>
<evidence type="ECO:0000313" key="3">
    <source>
        <dbReference type="EMBL" id="KDN66587.1"/>
    </source>
</evidence>
<dbReference type="OrthoDB" id="10036721at2759"/>
<dbReference type="Proteomes" id="UP000027238">
    <property type="component" value="Unassembled WGS sequence"/>
</dbReference>
<gene>
    <name evidence="3" type="ORF">CSUB01_10146</name>
</gene>
<dbReference type="eggNOG" id="ENOG502QVGI">
    <property type="taxonomic scope" value="Eukaryota"/>
</dbReference>
<comment type="caution">
    <text evidence="3">The sequence shown here is derived from an EMBL/GenBank/DDBJ whole genome shotgun (WGS) entry which is preliminary data.</text>
</comment>
<keyword evidence="2" id="KW-0732">Signal</keyword>
<name>A0A066XCC6_COLSU</name>